<sequence length="92" mass="10163">MIPPGLCKGCTSNYYKEFSGLCQNYFQNIDELYGDPYIIWTLSPDDKTVQVSISQEDASIWKTYEAGAVLPSAAIEGLSVNLSEVFAEQVNS</sequence>
<dbReference type="KEGG" id="taz:TREAZ_2758"/>
<evidence type="ECO:0000313" key="1">
    <source>
        <dbReference type="EMBL" id="AEF81637.1"/>
    </source>
</evidence>
<keyword evidence="2" id="KW-1185">Reference proteome</keyword>
<evidence type="ECO:0000313" key="2">
    <source>
        <dbReference type="Proteomes" id="UP000009222"/>
    </source>
</evidence>
<name>F5YD56_LEAAZ</name>
<organism evidence="1 2">
    <name type="scientific">Leadbettera azotonutricia (strain ATCC BAA-888 / DSM 13862 / ZAS-9)</name>
    <name type="common">Treponema azotonutricium</name>
    <dbReference type="NCBI Taxonomy" id="545695"/>
    <lineage>
        <taxon>Bacteria</taxon>
        <taxon>Pseudomonadati</taxon>
        <taxon>Spirochaetota</taxon>
        <taxon>Spirochaetia</taxon>
        <taxon>Spirochaetales</taxon>
        <taxon>Breznakiellaceae</taxon>
        <taxon>Leadbettera</taxon>
    </lineage>
</organism>
<dbReference type="EMBL" id="CP001841">
    <property type="protein sequence ID" value="AEF81637.1"/>
    <property type="molecule type" value="Genomic_DNA"/>
</dbReference>
<reference evidence="2" key="1">
    <citation type="submission" date="2009-12" db="EMBL/GenBank/DDBJ databases">
        <title>Complete sequence of Treponema azotonutricium strain ZAS-9.</title>
        <authorList>
            <person name="Tetu S.G."/>
            <person name="Matson E."/>
            <person name="Ren Q."/>
            <person name="Seshadri R."/>
            <person name="Elbourne L."/>
            <person name="Hassan K.A."/>
            <person name="Durkin A."/>
            <person name="Radune D."/>
            <person name="Mohamoud Y."/>
            <person name="Shay R."/>
            <person name="Jin S."/>
            <person name="Zhang X."/>
            <person name="Lucey K."/>
            <person name="Ballor N.R."/>
            <person name="Ottesen E."/>
            <person name="Rosenthal R."/>
            <person name="Allen A."/>
            <person name="Leadbetter J.R."/>
            <person name="Paulsen I.T."/>
        </authorList>
    </citation>
    <scope>NUCLEOTIDE SEQUENCE [LARGE SCALE GENOMIC DNA]</scope>
    <source>
        <strain evidence="2">ATCC BAA-888 / DSM 13862 / ZAS-9</strain>
    </source>
</reference>
<proteinExistence type="predicted"/>
<dbReference type="AlphaFoldDB" id="F5YD56"/>
<protein>
    <submittedName>
        <fullName evidence="1">Uncharacterized protein</fullName>
    </submittedName>
</protein>
<accession>F5YD56</accession>
<dbReference type="Proteomes" id="UP000009222">
    <property type="component" value="Chromosome"/>
</dbReference>
<reference evidence="1 2" key="2">
    <citation type="journal article" date="2011" name="ISME J.">
        <title>RNA-seq reveals cooperative metabolic interactions between two termite-gut spirochete species in co-culture.</title>
        <authorList>
            <person name="Rosenthal A.Z."/>
            <person name="Matson E.G."/>
            <person name="Eldar A."/>
            <person name="Leadbetter J.R."/>
        </authorList>
    </citation>
    <scope>NUCLEOTIDE SEQUENCE [LARGE SCALE GENOMIC DNA]</scope>
    <source>
        <strain evidence="2">ATCC BAA-888 / DSM 13862 / ZAS-9</strain>
    </source>
</reference>
<dbReference type="InParanoid" id="F5YD56"/>
<dbReference type="HOGENOM" id="CLU_2412277_0_0_12"/>
<dbReference type="STRING" id="545695.TREAZ_2758"/>
<gene>
    <name evidence="1" type="ordered locus">TREAZ_2758</name>
</gene>